<reference evidence="2" key="1">
    <citation type="submission" date="2020-01" db="EMBL/GenBank/DDBJ databases">
        <authorList>
            <consortium name="DOE Joint Genome Institute"/>
            <person name="Haridas S."/>
            <person name="Albert R."/>
            <person name="Binder M."/>
            <person name="Bloem J."/>
            <person name="Labutti K."/>
            <person name="Salamov A."/>
            <person name="Andreopoulos B."/>
            <person name="Baker S.E."/>
            <person name="Barry K."/>
            <person name="Bills G."/>
            <person name="Bluhm B.H."/>
            <person name="Cannon C."/>
            <person name="Castanera R."/>
            <person name="Culley D.E."/>
            <person name="Daum C."/>
            <person name="Ezra D."/>
            <person name="Gonzalez J.B."/>
            <person name="Henrissat B."/>
            <person name="Kuo A."/>
            <person name="Liang C."/>
            <person name="Lipzen A."/>
            <person name="Lutzoni F."/>
            <person name="Magnuson J."/>
            <person name="Mondo S."/>
            <person name="Nolan M."/>
            <person name="Ohm R."/>
            <person name="Pangilinan J."/>
            <person name="Park H.-J."/>
            <person name="Ramirez L."/>
            <person name="Alfaro M."/>
            <person name="Sun H."/>
            <person name="Tritt A."/>
            <person name="Yoshinaga Y."/>
            <person name="Zwiers L.-H."/>
            <person name="Turgeon B.G."/>
            <person name="Goodwin S.B."/>
            <person name="Spatafora J.W."/>
            <person name="Crous P.W."/>
            <person name="Grigoriev I.V."/>
        </authorList>
    </citation>
    <scope>NUCLEOTIDE SEQUENCE</scope>
    <source>
        <strain evidence="2">CBS 342.82</strain>
    </source>
</reference>
<evidence type="ECO:0000313" key="1">
    <source>
        <dbReference type="Proteomes" id="UP000504637"/>
    </source>
</evidence>
<dbReference type="AlphaFoldDB" id="A0A6J3M1U4"/>
<protein>
    <submittedName>
        <fullName evidence="2">Uncharacterized protein</fullName>
    </submittedName>
</protein>
<sequence length="104" mass="12063">MVVIKWPARAGPSGVCGVRRSPCVAFIRFVSSRPSFILNPRRYIIHRDDDWRNRVVRGSFRFSSWRAGYTTNRILVTFCISRAVQVLHAVVSYMWSLCTLQLFP</sequence>
<evidence type="ECO:0000313" key="2">
    <source>
        <dbReference type="RefSeq" id="XP_033458909.1"/>
    </source>
</evidence>
<dbReference type="Proteomes" id="UP000504637">
    <property type="component" value="Unplaced"/>
</dbReference>
<proteinExistence type="predicted"/>
<dbReference type="RefSeq" id="XP_033458909.1">
    <property type="nucleotide sequence ID" value="XM_033600024.1"/>
</dbReference>
<keyword evidence="1" id="KW-1185">Reference proteome</keyword>
<name>A0A6J3M1U4_9PEZI</name>
<organism evidence="2">
    <name type="scientific">Dissoconium aciculare CBS 342.82</name>
    <dbReference type="NCBI Taxonomy" id="1314786"/>
    <lineage>
        <taxon>Eukaryota</taxon>
        <taxon>Fungi</taxon>
        <taxon>Dikarya</taxon>
        <taxon>Ascomycota</taxon>
        <taxon>Pezizomycotina</taxon>
        <taxon>Dothideomycetes</taxon>
        <taxon>Dothideomycetidae</taxon>
        <taxon>Mycosphaerellales</taxon>
        <taxon>Dissoconiaceae</taxon>
        <taxon>Dissoconium</taxon>
    </lineage>
</organism>
<dbReference type="GeneID" id="54357823"/>
<reference evidence="2" key="2">
    <citation type="submission" date="2020-04" db="EMBL/GenBank/DDBJ databases">
        <authorList>
            <consortium name="NCBI Genome Project"/>
        </authorList>
    </citation>
    <scope>NUCLEOTIDE SEQUENCE</scope>
    <source>
        <strain evidence="2">CBS 342.82</strain>
    </source>
</reference>
<accession>A0A6J3M1U4</accession>
<reference evidence="2" key="3">
    <citation type="submission" date="2025-08" db="UniProtKB">
        <authorList>
            <consortium name="RefSeq"/>
        </authorList>
    </citation>
    <scope>IDENTIFICATION</scope>
    <source>
        <strain evidence="2">CBS 342.82</strain>
    </source>
</reference>
<gene>
    <name evidence="2" type="ORF">K489DRAFT_258457</name>
</gene>